<name>A0A6C0IUV8_9ZZZZ</name>
<accession>A0A6C0IUV8</accession>
<dbReference type="EMBL" id="MN740257">
    <property type="protein sequence ID" value="QHT96459.1"/>
    <property type="molecule type" value="Genomic_DNA"/>
</dbReference>
<evidence type="ECO:0008006" key="2">
    <source>
        <dbReference type="Google" id="ProtNLM"/>
    </source>
</evidence>
<reference evidence="1" key="1">
    <citation type="journal article" date="2020" name="Nature">
        <title>Giant virus diversity and host interactions through global metagenomics.</title>
        <authorList>
            <person name="Schulz F."/>
            <person name="Roux S."/>
            <person name="Paez-Espino D."/>
            <person name="Jungbluth S."/>
            <person name="Walsh D.A."/>
            <person name="Denef V.J."/>
            <person name="McMahon K.D."/>
            <person name="Konstantinidis K.T."/>
            <person name="Eloe-Fadrosh E.A."/>
            <person name="Kyrpides N.C."/>
            <person name="Woyke T."/>
        </authorList>
    </citation>
    <scope>NUCLEOTIDE SEQUENCE</scope>
    <source>
        <strain evidence="1">GVMAG-M-3300024302-11</strain>
    </source>
</reference>
<protein>
    <recommendedName>
        <fullName evidence="2">mRNA capping enzyme adenylation domain-containing protein</fullName>
    </recommendedName>
</protein>
<organism evidence="1">
    <name type="scientific">viral metagenome</name>
    <dbReference type="NCBI Taxonomy" id="1070528"/>
    <lineage>
        <taxon>unclassified sequences</taxon>
        <taxon>metagenomes</taxon>
        <taxon>organismal metagenomes</taxon>
    </lineage>
</organism>
<sequence length="344" mass="40198">MDKKTTKFGTSDALIITDLSLKNKILDFLFGAVDLSNFRYNMLNNLQKLQFLKETEHYVTPNFMGYNYLLLFLTIDNTKYCVAVDKKNLSYHKDQVQPKKVNMYKILINASNSVFRGTIFDCKLINNCSTVDNKTTYRYYMLIKDCFYLMGNKIIDLEMMQKISHIDNLIKTQFTNGSACKNFIFKINKLSTYSDLKDLIENVIPTCSIKCQGLEFYPKFSGINVVYLDKKQDKVDITTTNINDNKIINSKSYDLIINMTEFLKCRNYSYETEGKAKKLWLKNTEIPDVYDLYEELNEDKLGIAHIPNLKISHLCVQEFKDSTAKKFLCRFEKTFKKWVPIEAC</sequence>
<evidence type="ECO:0000313" key="1">
    <source>
        <dbReference type="EMBL" id="QHT96459.1"/>
    </source>
</evidence>
<dbReference type="AlphaFoldDB" id="A0A6C0IUV8"/>
<dbReference type="Gene3D" id="3.30.470.30">
    <property type="entry name" value="DNA ligase/mRNA capping enzyme"/>
    <property type="match status" value="1"/>
</dbReference>
<proteinExistence type="predicted"/>